<evidence type="ECO:0000256" key="2">
    <source>
        <dbReference type="ARBA" id="ARBA00011344"/>
    </source>
</evidence>
<evidence type="ECO:0000256" key="3">
    <source>
        <dbReference type="ARBA" id="ARBA00023015"/>
    </source>
</evidence>
<dbReference type="AlphaFoldDB" id="A0A8J3VUU1"/>
<dbReference type="InterPro" id="IPR052704">
    <property type="entry name" value="ECF_Sigma-70_Domain"/>
</dbReference>
<dbReference type="NCBIfam" id="NF007214">
    <property type="entry name" value="PRK09636.1"/>
    <property type="match status" value="1"/>
</dbReference>
<dbReference type="GO" id="GO:0006352">
    <property type="term" value="P:DNA-templated transcription initiation"/>
    <property type="evidence" value="ECO:0007669"/>
    <property type="project" value="InterPro"/>
</dbReference>
<dbReference type="GO" id="GO:0016987">
    <property type="term" value="F:sigma factor activity"/>
    <property type="evidence" value="ECO:0007669"/>
    <property type="project" value="UniProtKB-KW"/>
</dbReference>
<protein>
    <submittedName>
        <fullName evidence="9">RNA polymerase sigma24 factor</fullName>
    </submittedName>
</protein>
<dbReference type="InterPro" id="IPR013325">
    <property type="entry name" value="RNA_pol_sigma_r2"/>
</dbReference>
<accession>A0A8J3VUU1</accession>
<dbReference type="NCBIfam" id="TIGR02937">
    <property type="entry name" value="sigma70-ECF"/>
    <property type="match status" value="1"/>
</dbReference>
<proteinExistence type="inferred from homology"/>
<reference evidence="9" key="1">
    <citation type="submission" date="2021-01" db="EMBL/GenBank/DDBJ databases">
        <title>Whole genome shotgun sequence of Rugosimonospora africana NBRC 104875.</title>
        <authorList>
            <person name="Komaki H."/>
            <person name="Tamura T."/>
        </authorList>
    </citation>
    <scope>NUCLEOTIDE SEQUENCE</scope>
    <source>
        <strain evidence="9">NBRC 104875</strain>
    </source>
</reference>
<dbReference type="RefSeq" id="WP_239134340.1">
    <property type="nucleotide sequence ID" value="NZ_BONZ01000087.1"/>
</dbReference>
<comment type="subunit">
    <text evidence="2">Interacts transiently with the RNA polymerase catalytic core formed by RpoA, RpoB, RpoC and RpoZ (2 alpha, 1 beta, 1 beta' and 1 omega subunit) to form the RNA polymerase holoenzyme that can initiate transcription.</text>
</comment>
<comment type="caution">
    <text evidence="9">The sequence shown here is derived from an EMBL/GenBank/DDBJ whole genome shotgun (WGS) entry which is preliminary data.</text>
</comment>
<dbReference type="InterPro" id="IPR007627">
    <property type="entry name" value="RNA_pol_sigma70_r2"/>
</dbReference>
<dbReference type="Gene3D" id="1.10.10.10">
    <property type="entry name" value="Winged helix-like DNA-binding domain superfamily/Winged helix DNA-binding domain"/>
    <property type="match status" value="1"/>
</dbReference>
<name>A0A8J3VUU1_9ACTN</name>
<dbReference type="EMBL" id="BONZ01000087">
    <property type="protein sequence ID" value="GIH19947.1"/>
    <property type="molecule type" value="Genomic_DNA"/>
</dbReference>
<dbReference type="Proteomes" id="UP000642748">
    <property type="component" value="Unassembled WGS sequence"/>
</dbReference>
<feature type="region of interest" description="Disordered" evidence="6">
    <location>
        <begin position="1"/>
        <end position="25"/>
    </location>
</feature>
<dbReference type="Pfam" id="PF04542">
    <property type="entry name" value="Sigma70_r2"/>
    <property type="match status" value="1"/>
</dbReference>
<feature type="compositionally biased region" description="Basic and acidic residues" evidence="6">
    <location>
        <begin position="1"/>
        <end position="10"/>
    </location>
</feature>
<evidence type="ECO:0000259" key="7">
    <source>
        <dbReference type="Pfam" id="PF04542"/>
    </source>
</evidence>
<dbReference type="SUPFAM" id="SSF54427">
    <property type="entry name" value="NTF2-like"/>
    <property type="match status" value="1"/>
</dbReference>
<dbReference type="SUPFAM" id="SSF88659">
    <property type="entry name" value="Sigma3 and sigma4 domains of RNA polymerase sigma factors"/>
    <property type="match status" value="1"/>
</dbReference>
<evidence type="ECO:0000256" key="4">
    <source>
        <dbReference type="ARBA" id="ARBA00023082"/>
    </source>
</evidence>
<dbReference type="InterPro" id="IPR014284">
    <property type="entry name" value="RNA_pol_sigma-70_dom"/>
</dbReference>
<keyword evidence="3" id="KW-0805">Transcription regulation</keyword>
<dbReference type="PANTHER" id="PTHR30173">
    <property type="entry name" value="SIGMA 19 FACTOR"/>
    <property type="match status" value="1"/>
</dbReference>
<evidence type="ECO:0000256" key="1">
    <source>
        <dbReference type="ARBA" id="ARBA00010641"/>
    </source>
</evidence>
<dbReference type="PANTHER" id="PTHR30173:SF36">
    <property type="entry name" value="ECF RNA POLYMERASE SIGMA FACTOR SIGJ"/>
    <property type="match status" value="1"/>
</dbReference>
<keyword evidence="4" id="KW-0731">Sigma factor</keyword>
<evidence type="ECO:0000313" key="10">
    <source>
        <dbReference type="Proteomes" id="UP000642748"/>
    </source>
</evidence>
<dbReference type="Pfam" id="PF08281">
    <property type="entry name" value="Sigma70_r4_2"/>
    <property type="match status" value="1"/>
</dbReference>
<evidence type="ECO:0000313" key="9">
    <source>
        <dbReference type="EMBL" id="GIH19947.1"/>
    </source>
</evidence>
<dbReference type="InterPro" id="IPR013324">
    <property type="entry name" value="RNA_pol_sigma_r3/r4-like"/>
</dbReference>
<dbReference type="GO" id="GO:0003677">
    <property type="term" value="F:DNA binding"/>
    <property type="evidence" value="ECO:0007669"/>
    <property type="project" value="InterPro"/>
</dbReference>
<dbReference type="InterPro" id="IPR013249">
    <property type="entry name" value="RNA_pol_sigma70_r4_t2"/>
</dbReference>
<feature type="domain" description="RNA polymerase sigma-70 region 2" evidence="7">
    <location>
        <begin position="35"/>
        <end position="97"/>
    </location>
</feature>
<feature type="domain" description="RNA polymerase sigma factor 70 region 4 type 2" evidence="8">
    <location>
        <begin position="134"/>
        <end position="182"/>
    </location>
</feature>
<dbReference type="SUPFAM" id="SSF88946">
    <property type="entry name" value="Sigma2 domain of RNA polymerase sigma factors"/>
    <property type="match status" value="1"/>
</dbReference>
<gene>
    <name evidence="9" type="ORF">Raf01_81190</name>
</gene>
<keyword evidence="10" id="KW-1185">Reference proteome</keyword>
<keyword evidence="5" id="KW-0804">Transcription</keyword>
<comment type="similarity">
    <text evidence="1">Belongs to the sigma-70 factor family. ECF subfamily.</text>
</comment>
<evidence type="ECO:0000256" key="5">
    <source>
        <dbReference type="ARBA" id="ARBA00023163"/>
    </source>
</evidence>
<dbReference type="Gene3D" id="3.10.450.50">
    <property type="match status" value="1"/>
</dbReference>
<evidence type="ECO:0000259" key="8">
    <source>
        <dbReference type="Pfam" id="PF08281"/>
    </source>
</evidence>
<sequence>MEPNLDHQQDDPAGDGLTASPRHPVASPDVAGPFLAHRPMLFGLAYRLLGTAWDAEDVIQDAYLRWAGADRSAVREPRRYLSRTVGRLALDRLRQRNAEPYAGPWLPEPVVADPAVLGPLDTVEQRDSVSIATLHLLERLNPPERAVYVLRTAFDVPYDEIAEIIERSPEHCRQLYHRASERIGGTARFSTDRERHAQLLHRFMAAAQAGDLAGLAELLRADVVAWTDGGGKANAARKPVHGRDRVARAFTRWYGPMWPLEITMLELGGLPALTFRRGGIRRILAVAIEDGQIARVYVILNPDKLRSFG</sequence>
<dbReference type="Gene3D" id="1.10.1740.10">
    <property type="match status" value="1"/>
</dbReference>
<organism evidence="9 10">
    <name type="scientific">Rugosimonospora africana</name>
    <dbReference type="NCBI Taxonomy" id="556532"/>
    <lineage>
        <taxon>Bacteria</taxon>
        <taxon>Bacillati</taxon>
        <taxon>Actinomycetota</taxon>
        <taxon>Actinomycetes</taxon>
        <taxon>Micromonosporales</taxon>
        <taxon>Micromonosporaceae</taxon>
        <taxon>Rugosimonospora</taxon>
    </lineage>
</organism>
<dbReference type="InterPro" id="IPR036388">
    <property type="entry name" value="WH-like_DNA-bd_sf"/>
</dbReference>
<dbReference type="InterPro" id="IPR032710">
    <property type="entry name" value="NTF2-like_dom_sf"/>
</dbReference>
<evidence type="ECO:0000256" key="6">
    <source>
        <dbReference type="SAM" id="MobiDB-lite"/>
    </source>
</evidence>